<dbReference type="Proteomes" id="UP000694404">
    <property type="component" value="Unplaced"/>
</dbReference>
<dbReference type="AlphaFoldDB" id="A0A8C0H8R9"/>
<dbReference type="Ensembl" id="ENSCABT00000022625.1">
    <property type="protein sequence ID" value="ENSCABP00000020641.1"/>
    <property type="gene ID" value="ENSCABG00000015229.1"/>
</dbReference>
<dbReference type="GO" id="GO:0005525">
    <property type="term" value="F:GTP binding"/>
    <property type="evidence" value="ECO:0007669"/>
    <property type="project" value="TreeGrafter"/>
</dbReference>
<proteinExistence type="predicted"/>
<dbReference type="PANTHER" id="PTHR12858:SF1">
    <property type="entry name" value="PRE-RRNA-PROCESSING PROTEIN TSR1 HOMOLOG"/>
    <property type="match status" value="1"/>
</dbReference>
<dbReference type="InterPro" id="IPR039761">
    <property type="entry name" value="Bms1/Tsr1"/>
</dbReference>
<name>A0A8C0H8R9_CHEAB</name>
<organism evidence="3 4">
    <name type="scientific">Chelonoidis abingdonii</name>
    <name type="common">Abingdon island giant tortoise</name>
    <name type="synonym">Testudo abingdonii</name>
    <dbReference type="NCBI Taxonomy" id="106734"/>
    <lineage>
        <taxon>Eukaryota</taxon>
        <taxon>Metazoa</taxon>
        <taxon>Chordata</taxon>
        <taxon>Craniata</taxon>
        <taxon>Vertebrata</taxon>
        <taxon>Euteleostomi</taxon>
        <taxon>Archelosauria</taxon>
        <taxon>Testudinata</taxon>
        <taxon>Testudines</taxon>
        <taxon>Cryptodira</taxon>
        <taxon>Durocryptodira</taxon>
        <taxon>Testudinoidea</taxon>
        <taxon>Testudinidae</taxon>
        <taxon>Chelonoidis</taxon>
    </lineage>
</organism>
<dbReference type="GO" id="GO:0000462">
    <property type="term" value="P:maturation of SSU-rRNA from tricistronic rRNA transcript (SSU-rRNA, 5.8S rRNA, LSU-rRNA)"/>
    <property type="evidence" value="ECO:0007669"/>
    <property type="project" value="TreeGrafter"/>
</dbReference>
<dbReference type="PANTHER" id="PTHR12858">
    <property type="entry name" value="RIBOSOME BIOGENESIS PROTEIN"/>
    <property type="match status" value="1"/>
</dbReference>
<evidence type="ECO:0000259" key="2">
    <source>
        <dbReference type="SMART" id="SM00785"/>
    </source>
</evidence>
<feature type="region of interest" description="Disordered" evidence="1">
    <location>
        <begin position="1"/>
        <end position="28"/>
    </location>
</feature>
<dbReference type="GO" id="GO:0005634">
    <property type="term" value="C:nucleus"/>
    <property type="evidence" value="ECO:0007669"/>
    <property type="project" value="InterPro"/>
</dbReference>
<dbReference type="Pfam" id="PF08142">
    <property type="entry name" value="AARP2CN"/>
    <property type="match status" value="1"/>
</dbReference>
<dbReference type="InterPro" id="IPR012948">
    <property type="entry name" value="AARP2CN"/>
</dbReference>
<protein>
    <recommendedName>
        <fullName evidence="2">AARP2CN domain-containing protein</fullName>
    </recommendedName>
</protein>
<sequence>MGAAHRARALKQQNKLHGAAQRRAAGRVPTKTLSRCRRDLTKPDRRHQALQLCRQHKEAVLAEKRNLGSKDGPPHLVVGVPLHVGVVTHDALMLLQSDESALGHKNERAEGPMGNLHAVLDLAKAADTLLFVLDPIDGWDSTGDYFADLPQKKQTDAKKKLGKAIEKHFPEAKLFPLNTEQESLLLLRHLASQKQRHLAFRDRQAYLLAQEAEFISSHDSDLVGTLKVSGFVRGWTLNIKSLVLIVGHGDFQMSQVDAPPDPFSLNPRVAKGQQRKGQDMEIQDDSVNSAVEMEEVIKDLMNADPRRQESLQSEVIPDPMEGGQTWPTEEELKEAVLSETYSYYYKCHGTEIQKMTWDEFKF</sequence>
<evidence type="ECO:0000313" key="3">
    <source>
        <dbReference type="Ensembl" id="ENSCABP00000020641.1"/>
    </source>
</evidence>
<dbReference type="SMART" id="SM00785">
    <property type="entry name" value="AARP2CN"/>
    <property type="match status" value="1"/>
</dbReference>
<reference evidence="3" key="2">
    <citation type="submission" date="2025-09" db="UniProtKB">
        <authorList>
            <consortium name="Ensembl"/>
        </authorList>
    </citation>
    <scope>IDENTIFICATION</scope>
</reference>
<dbReference type="GO" id="GO:0030688">
    <property type="term" value="C:preribosome, small subunit precursor"/>
    <property type="evidence" value="ECO:0007669"/>
    <property type="project" value="TreeGrafter"/>
</dbReference>
<evidence type="ECO:0000313" key="4">
    <source>
        <dbReference type="Proteomes" id="UP000694404"/>
    </source>
</evidence>
<evidence type="ECO:0000256" key="1">
    <source>
        <dbReference type="SAM" id="MobiDB-lite"/>
    </source>
</evidence>
<dbReference type="OMA" id="VAARIRX"/>
<dbReference type="GO" id="GO:0000479">
    <property type="term" value="P:endonucleolytic cleavage of tricistronic rRNA transcript (SSU-rRNA, 5.8S rRNA, LSU-rRNA)"/>
    <property type="evidence" value="ECO:0007669"/>
    <property type="project" value="TreeGrafter"/>
</dbReference>
<keyword evidence="4" id="KW-1185">Reference proteome</keyword>
<dbReference type="GeneTree" id="ENSGT00940000153195"/>
<dbReference type="GO" id="GO:0003924">
    <property type="term" value="F:GTPase activity"/>
    <property type="evidence" value="ECO:0007669"/>
    <property type="project" value="TreeGrafter"/>
</dbReference>
<feature type="domain" description="AARP2CN" evidence="2">
    <location>
        <begin position="182"/>
        <end position="263"/>
    </location>
</feature>
<accession>A0A8C0H8R9</accession>
<dbReference type="GO" id="GO:0034511">
    <property type="term" value="F:U3 snoRNA binding"/>
    <property type="evidence" value="ECO:0007669"/>
    <property type="project" value="TreeGrafter"/>
</dbReference>
<reference evidence="3" key="1">
    <citation type="submission" date="2025-08" db="UniProtKB">
        <authorList>
            <consortium name="Ensembl"/>
        </authorList>
    </citation>
    <scope>IDENTIFICATION</scope>
</reference>